<dbReference type="AlphaFoldDB" id="A0A916R0M2"/>
<feature type="chain" id="PRO_5037064702" description="Peptidoglycan binding-like domain-containing protein" evidence="1">
    <location>
        <begin position="25"/>
        <end position="183"/>
    </location>
</feature>
<feature type="domain" description="Peptidoglycan binding-like" evidence="2">
    <location>
        <begin position="117"/>
        <end position="162"/>
    </location>
</feature>
<accession>A0A916R0M2</accession>
<dbReference type="Gene3D" id="1.10.101.10">
    <property type="entry name" value="PGBD-like superfamily/PGBD"/>
    <property type="match status" value="1"/>
</dbReference>
<sequence>MAHRRHILSLTTLAMLSCATVAQGGQIVSRLTHPDHAKLPKNAGPTDCFGHEFTPAVIETVTEKIPLKPARLAVDLETGKTTIIRKATFKTMTMQRIVTPRSEQWFPAVCPHKYTENFVQSLQRALKARGFYSGTLTGWMDEETKIAVKLYQRKLNLDSGIVAKTTAEEFGLVSHSDFDGIKN</sequence>
<reference evidence="3" key="2">
    <citation type="submission" date="2020-09" db="EMBL/GenBank/DDBJ databases">
        <authorList>
            <person name="Sun Q."/>
            <person name="Zhou Y."/>
        </authorList>
    </citation>
    <scope>NUCLEOTIDE SEQUENCE</scope>
    <source>
        <strain evidence="3">CGMCC 1.15880</strain>
    </source>
</reference>
<comment type="caution">
    <text evidence="3">The sequence shown here is derived from an EMBL/GenBank/DDBJ whole genome shotgun (WGS) entry which is preliminary data.</text>
</comment>
<dbReference type="EMBL" id="BMKA01000003">
    <property type="protein sequence ID" value="GGA22877.1"/>
    <property type="molecule type" value="Genomic_DNA"/>
</dbReference>
<evidence type="ECO:0000256" key="1">
    <source>
        <dbReference type="SAM" id="SignalP"/>
    </source>
</evidence>
<dbReference type="InterPro" id="IPR002477">
    <property type="entry name" value="Peptidoglycan-bd-like"/>
</dbReference>
<protein>
    <recommendedName>
        <fullName evidence="2">Peptidoglycan binding-like domain-containing protein</fullName>
    </recommendedName>
</protein>
<keyword evidence="1" id="KW-0732">Signal</keyword>
<dbReference type="Proteomes" id="UP000628017">
    <property type="component" value="Unassembled WGS sequence"/>
</dbReference>
<gene>
    <name evidence="3" type="ORF">GCM10011498_24570</name>
</gene>
<reference evidence="3" key="1">
    <citation type="journal article" date="2014" name="Int. J. Syst. Evol. Microbiol.">
        <title>Complete genome sequence of Corynebacterium casei LMG S-19264T (=DSM 44701T), isolated from a smear-ripened cheese.</title>
        <authorList>
            <consortium name="US DOE Joint Genome Institute (JGI-PGF)"/>
            <person name="Walter F."/>
            <person name="Albersmeier A."/>
            <person name="Kalinowski J."/>
            <person name="Ruckert C."/>
        </authorList>
    </citation>
    <scope>NUCLEOTIDE SEQUENCE</scope>
    <source>
        <strain evidence="3">CGMCC 1.15880</strain>
    </source>
</reference>
<keyword evidence="4" id="KW-1185">Reference proteome</keyword>
<evidence type="ECO:0000313" key="4">
    <source>
        <dbReference type="Proteomes" id="UP000628017"/>
    </source>
</evidence>
<dbReference type="PROSITE" id="PS51257">
    <property type="entry name" value="PROKAR_LIPOPROTEIN"/>
    <property type="match status" value="1"/>
</dbReference>
<dbReference type="InterPro" id="IPR036365">
    <property type="entry name" value="PGBD-like_sf"/>
</dbReference>
<name>A0A916R0M2_9RHOB</name>
<dbReference type="InterPro" id="IPR036366">
    <property type="entry name" value="PGBDSf"/>
</dbReference>
<dbReference type="RefSeq" id="WP_188675683.1">
    <property type="nucleotide sequence ID" value="NZ_BMKA01000003.1"/>
</dbReference>
<evidence type="ECO:0000259" key="2">
    <source>
        <dbReference type="Pfam" id="PF01471"/>
    </source>
</evidence>
<organism evidence="3 4">
    <name type="scientific">Neptunicoccus cionae</name>
    <dbReference type="NCBI Taxonomy" id="2035344"/>
    <lineage>
        <taxon>Bacteria</taxon>
        <taxon>Pseudomonadati</taxon>
        <taxon>Pseudomonadota</taxon>
        <taxon>Alphaproteobacteria</taxon>
        <taxon>Rhodobacterales</taxon>
        <taxon>Paracoccaceae</taxon>
        <taxon>Neptunicoccus</taxon>
    </lineage>
</organism>
<feature type="signal peptide" evidence="1">
    <location>
        <begin position="1"/>
        <end position="24"/>
    </location>
</feature>
<proteinExistence type="predicted"/>
<dbReference type="SUPFAM" id="SSF47090">
    <property type="entry name" value="PGBD-like"/>
    <property type="match status" value="1"/>
</dbReference>
<evidence type="ECO:0000313" key="3">
    <source>
        <dbReference type="EMBL" id="GGA22877.1"/>
    </source>
</evidence>
<dbReference type="Pfam" id="PF01471">
    <property type="entry name" value="PG_binding_1"/>
    <property type="match status" value="1"/>
</dbReference>